<organism evidence="3 4">
    <name type="scientific">Fibroporia radiculosa</name>
    <dbReference type="NCBI Taxonomy" id="599839"/>
    <lineage>
        <taxon>Eukaryota</taxon>
        <taxon>Fungi</taxon>
        <taxon>Dikarya</taxon>
        <taxon>Basidiomycota</taxon>
        <taxon>Agaricomycotina</taxon>
        <taxon>Agaricomycetes</taxon>
        <taxon>Polyporales</taxon>
        <taxon>Fibroporiaceae</taxon>
        <taxon>Fibroporia</taxon>
    </lineage>
</organism>
<dbReference type="PANTHER" id="PTHR23082:SF0">
    <property type="entry name" value="GENERAL TRANSCRIPTION FACTOR 3C POLYPEPTIDE 3"/>
    <property type="match status" value="1"/>
</dbReference>
<accession>J4H404</accession>
<evidence type="ECO:0000256" key="1">
    <source>
        <dbReference type="PROSITE-ProRule" id="PRU00339"/>
    </source>
</evidence>
<dbReference type="OrthoDB" id="9991317at2759"/>
<gene>
    <name evidence="3" type="ORF">FIBRA_06311</name>
</gene>
<feature type="compositionally biased region" description="Acidic residues" evidence="2">
    <location>
        <begin position="836"/>
        <end position="846"/>
    </location>
</feature>
<name>J4H404_9APHY</name>
<reference evidence="3 4" key="1">
    <citation type="journal article" date="2012" name="Appl. Environ. Microbiol.">
        <title>Short-read sequencing for genomic analysis of the brown rot fungus Fibroporia radiculosa.</title>
        <authorList>
            <person name="Tang J.D."/>
            <person name="Perkins A.D."/>
            <person name="Sonstegard T.S."/>
            <person name="Schroeder S.G."/>
            <person name="Burgess S.C."/>
            <person name="Diehl S.V."/>
        </authorList>
    </citation>
    <scope>NUCLEOTIDE SEQUENCE [LARGE SCALE GENOMIC DNA]</scope>
    <source>
        <strain evidence="3 4">TFFH 294</strain>
    </source>
</reference>
<sequence length="1009" mass="113314">MSDTVKDWHAPSDGTHSTDEEELDVEGESEEWTGDSQSESSESGEEDKDEGETGNERKRSVILEPPASVETQIEGDFDRLVENIRKAGDGSSTGILTKVWDINIEDQEAEFRDDLREASGVGRAKRKKRGRRPGPVLSQQVRALIGEGNQAYVDNNLPEAIRVMEEVIRIEPRAASAWSVLAQCYADLAESQKTLLLRVMAAHLNHDAEEWDQLARQSRELGYNQQALYCYRKAFNLDPTNVNALWDRASLAKEIGDLKTARSTLVAMLKRVPHNLTVLDELRPVLIELSDLTLCATLFSEAFAHNHSIFPSGIGYNPESQQEVPGGGFGLMHLLVLADLYNTLGKYEKAIDTIRKGCRWLQGRAQQVFWDVCEDDREYDAEGFRCADDELQPGIYPLDVNARHRLAVARIKMGDAEEGKIHAKIVLSQDAAEYAPLFGEIADAYFDRELYVEAGHIYEILGGDAGTSSLYVLMQAAACRRMIGDIKEAAEVYQHVIAADATHNEAKMKLAEIYEILNEPRKALELVLQVMDSRKRRPRQGIVTGSMEDPSSSSLFEEKSRSKAGLKSADKLSATQLRELESQKEREVSQGFHIIRELWPRMLVGEEDAEREWLIEAEKLVESFRETRALFVTSRHKGFRGMFPRSLRKQAEEANEESMASRLQLDLRRESATRKMKSEINPGGVDVFRTIPFDEWLRLFLHYAFLLTKRGQYDSAHEILRHITYSSAYQTRVAQDTIRLALITCAIQGEQFSVVVEQSRKLVLAYQFNNEPLRVLLMSLSNGHRATDAFLVSTLAKHLLRELKLADTALKNPEALRWNSVLRRYGLGSSGSKGADDDDTDDEEDALKEGTPTGETSDGREKTKLPTKGNPVSIAIYGQICLAARSYQSALSIASFGRAMQRQADNRNHLITQASVGLAFLSQYRSIRGENTDGVEEVEYNFGRAFQQLGLHSLAARHYERVLELAEKRAATDSQDGLAREAAYNLSIIFVTTGAGPLAEKLYRRWLSL</sequence>
<dbReference type="GeneID" id="24099060"/>
<feature type="repeat" description="TPR" evidence="1">
    <location>
        <begin position="208"/>
        <end position="241"/>
    </location>
</feature>
<dbReference type="InParanoid" id="J4H404"/>
<dbReference type="EMBL" id="HE797143">
    <property type="protein sequence ID" value="CCM04149.1"/>
    <property type="molecule type" value="Genomic_DNA"/>
</dbReference>
<dbReference type="STRING" id="599839.J4H404"/>
<keyword evidence="4" id="KW-1185">Reference proteome</keyword>
<dbReference type="Pfam" id="PF13181">
    <property type="entry name" value="TPR_8"/>
    <property type="match status" value="1"/>
</dbReference>
<keyword evidence="1" id="KW-0802">TPR repeat</keyword>
<feature type="region of interest" description="Disordered" evidence="2">
    <location>
        <begin position="828"/>
        <end position="868"/>
    </location>
</feature>
<feature type="compositionally biased region" description="Acidic residues" evidence="2">
    <location>
        <begin position="42"/>
        <end position="53"/>
    </location>
</feature>
<dbReference type="InterPro" id="IPR019734">
    <property type="entry name" value="TPR_rpt"/>
</dbReference>
<dbReference type="SUPFAM" id="SSF48452">
    <property type="entry name" value="TPR-like"/>
    <property type="match status" value="2"/>
</dbReference>
<feature type="compositionally biased region" description="Basic and acidic residues" evidence="2">
    <location>
        <begin position="1"/>
        <end position="10"/>
    </location>
</feature>
<feature type="repeat" description="TPR" evidence="1">
    <location>
        <begin position="936"/>
        <end position="969"/>
    </location>
</feature>
<feature type="region of interest" description="Disordered" evidence="2">
    <location>
        <begin position="1"/>
        <end position="70"/>
    </location>
</feature>
<evidence type="ECO:0000256" key="2">
    <source>
        <dbReference type="SAM" id="MobiDB-lite"/>
    </source>
</evidence>
<dbReference type="FunCoup" id="J4H404">
    <property type="interactions" value="621"/>
</dbReference>
<feature type="compositionally biased region" description="Acidic residues" evidence="2">
    <location>
        <begin position="19"/>
        <end position="33"/>
    </location>
</feature>
<evidence type="ECO:0000313" key="4">
    <source>
        <dbReference type="Proteomes" id="UP000006352"/>
    </source>
</evidence>
<dbReference type="PROSITE" id="PS50005">
    <property type="entry name" value="TPR"/>
    <property type="match status" value="2"/>
</dbReference>
<dbReference type="HOGENOM" id="CLU_002391_0_1_1"/>
<evidence type="ECO:0000313" key="3">
    <source>
        <dbReference type="EMBL" id="CCM04149.1"/>
    </source>
</evidence>
<dbReference type="InterPro" id="IPR039340">
    <property type="entry name" value="Tfc4/TFIIIC-102/Sfc4"/>
</dbReference>
<protein>
    <recommendedName>
        <fullName evidence="5">TPR-like protein</fullName>
    </recommendedName>
</protein>
<dbReference type="GO" id="GO:0006383">
    <property type="term" value="P:transcription by RNA polymerase III"/>
    <property type="evidence" value="ECO:0007669"/>
    <property type="project" value="InterPro"/>
</dbReference>
<feature type="region of interest" description="Disordered" evidence="2">
    <location>
        <begin position="539"/>
        <end position="562"/>
    </location>
</feature>
<dbReference type="AlphaFoldDB" id="J4H404"/>
<dbReference type="Proteomes" id="UP000006352">
    <property type="component" value="Unassembled WGS sequence"/>
</dbReference>
<dbReference type="PANTHER" id="PTHR23082">
    <property type="entry name" value="TRANSCRIPTION INITIATION FACTOR IIIC TFIIIC , POLYPEPTIDE 3-RELATED"/>
    <property type="match status" value="1"/>
</dbReference>
<dbReference type="InterPro" id="IPR011990">
    <property type="entry name" value="TPR-like_helical_dom_sf"/>
</dbReference>
<dbReference type="GO" id="GO:0000127">
    <property type="term" value="C:transcription factor TFIIIC complex"/>
    <property type="evidence" value="ECO:0007669"/>
    <property type="project" value="TreeGrafter"/>
</dbReference>
<dbReference type="Gene3D" id="1.25.40.10">
    <property type="entry name" value="Tetratricopeptide repeat domain"/>
    <property type="match status" value="3"/>
</dbReference>
<dbReference type="SMART" id="SM00028">
    <property type="entry name" value="TPR"/>
    <property type="match status" value="7"/>
</dbReference>
<dbReference type="RefSeq" id="XP_012183432.1">
    <property type="nucleotide sequence ID" value="XM_012328042.1"/>
</dbReference>
<proteinExistence type="predicted"/>
<evidence type="ECO:0008006" key="5">
    <source>
        <dbReference type="Google" id="ProtNLM"/>
    </source>
</evidence>